<name>A0AA88EF33_FICCA</name>
<organism evidence="2 4">
    <name type="scientific">Ficus carica</name>
    <name type="common">Common fig</name>
    <dbReference type="NCBI Taxonomy" id="3494"/>
    <lineage>
        <taxon>Eukaryota</taxon>
        <taxon>Viridiplantae</taxon>
        <taxon>Streptophyta</taxon>
        <taxon>Embryophyta</taxon>
        <taxon>Tracheophyta</taxon>
        <taxon>Spermatophyta</taxon>
        <taxon>Magnoliopsida</taxon>
        <taxon>eudicotyledons</taxon>
        <taxon>Gunneridae</taxon>
        <taxon>Pentapetalae</taxon>
        <taxon>rosids</taxon>
        <taxon>fabids</taxon>
        <taxon>Rosales</taxon>
        <taxon>Moraceae</taxon>
        <taxon>Ficeae</taxon>
        <taxon>Ficus</taxon>
    </lineage>
</organism>
<evidence type="ECO:0000313" key="3">
    <source>
        <dbReference type="EMBL" id="GMN73510.1"/>
    </source>
</evidence>
<evidence type="ECO:0000256" key="1">
    <source>
        <dbReference type="SAM" id="MobiDB-lite"/>
    </source>
</evidence>
<evidence type="ECO:0000313" key="4">
    <source>
        <dbReference type="Proteomes" id="UP001187192"/>
    </source>
</evidence>
<keyword evidence="4" id="KW-1185">Reference proteome</keyword>
<dbReference type="Proteomes" id="UP001187192">
    <property type="component" value="Unassembled WGS sequence"/>
</dbReference>
<dbReference type="AlphaFoldDB" id="A0AA88EF33"/>
<feature type="region of interest" description="Disordered" evidence="1">
    <location>
        <begin position="1"/>
        <end position="21"/>
    </location>
</feature>
<protein>
    <submittedName>
        <fullName evidence="2">Uncharacterized protein</fullName>
    </submittedName>
</protein>
<accession>A0AA88EF33</accession>
<proteinExistence type="predicted"/>
<gene>
    <name evidence="2" type="ORF">TIFTF001_053704</name>
    <name evidence="3" type="ORF">TIFTF001_053707</name>
</gene>
<dbReference type="EMBL" id="BTGU01013238">
    <property type="protein sequence ID" value="GMN73510.1"/>
    <property type="molecule type" value="Genomic_DNA"/>
</dbReference>
<evidence type="ECO:0000313" key="2">
    <source>
        <dbReference type="EMBL" id="GMN73500.1"/>
    </source>
</evidence>
<sequence>MEDGGAGQEAIAWSDAFRTRK</sequence>
<comment type="caution">
    <text evidence="2">The sequence shown here is derived from an EMBL/GenBank/DDBJ whole genome shotgun (WGS) entry which is preliminary data.</text>
</comment>
<dbReference type="EMBL" id="BTGU01013236">
    <property type="protein sequence ID" value="GMN73500.1"/>
    <property type="molecule type" value="Genomic_DNA"/>
</dbReference>
<reference evidence="2" key="1">
    <citation type="submission" date="2023-07" db="EMBL/GenBank/DDBJ databases">
        <title>draft genome sequence of fig (Ficus carica).</title>
        <authorList>
            <person name="Takahashi T."/>
            <person name="Nishimura K."/>
        </authorList>
    </citation>
    <scope>NUCLEOTIDE SEQUENCE</scope>
</reference>